<gene>
    <name evidence="1" type="ORF">C8N44_12940</name>
</gene>
<evidence type="ECO:0000313" key="1">
    <source>
        <dbReference type="EMBL" id="PTX41373.1"/>
    </source>
</evidence>
<dbReference type="Proteomes" id="UP000244069">
    <property type="component" value="Unassembled WGS sequence"/>
</dbReference>
<dbReference type="EMBL" id="QBKN01000029">
    <property type="protein sequence ID" value="PTX41373.1"/>
    <property type="molecule type" value="Genomic_DNA"/>
</dbReference>
<name>A0A2T6AC34_9RHOB</name>
<dbReference type="AlphaFoldDB" id="A0A2T6AC34"/>
<sequence length="48" mass="4981">MGLVSSCSVPYAGIVRIRFDGLAIASQPQTGHPNGFAISIAMAEQTCN</sequence>
<evidence type="ECO:0000313" key="2">
    <source>
        <dbReference type="Proteomes" id="UP000244069"/>
    </source>
</evidence>
<reference evidence="1 2" key="1">
    <citation type="submission" date="2018-04" db="EMBL/GenBank/DDBJ databases">
        <title>Genomic Encyclopedia of Archaeal and Bacterial Type Strains, Phase II (KMG-II): from individual species to whole genera.</title>
        <authorList>
            <person name="Goeker M."/>
        </authorList>
    </citation>
    <scope>NUCLEOTIDE SEQUENCE [LARGE SCALE GENOMIC DNA]</scope>
    <source>
        <strain evidence="1 2">DSM 29329</strain>
    </source>
</reference>
<comment type="caution">
    <text evidence="1">The sequence shown here is derived from an EMBL/GenBank/DDBJ whole genome shotgun (WGS) entry which is preliminary data.</text>
</comment>
<organism evidence="1 2">
    <name type="scientific">Allosediminivita pacifica</name>
    <dbReference type="NCBI Taxonomy" id="1267769"/>
    <lineage>
        <taxon>Bacteria</taxon>
        <taxon>Pseudomonadati</taxon>
        <taxon>Pseudomonadota</taxon>
        <taxon>Alphaproteobacteria</taxon>
        <taxon>Rhodobacterales</taxon>
        <taxon>Paracoccaceae</taxon>
        <taxon>Allosediminivita</taxon>
    </lineage>
</organism>
<proteinExistence type="predicted"/>
<accession>A0A2T6AC34</accession>
<keyword evidence="2" id="KW-1185">Reference proteome</keyword>
<protein>
    <submittedName>
        <fullName evidence="1">Uncharacterized protein</fullName>
    </submittedName>
</protein>